<protein>
    <submittedName>
        <fullName evidence="1">Uncharacterized protein</fullName>
    </submittedName>
</protein>
<organism evidence="1 2">
    <name type="scientific">Catenulispora yoronensis</name>
    <dbReference type="NCBI Taxonomy" id="450799"/>
    <lineage>
        <taxon>Bacteria</taxon>
        <taxon>Bacillati</taxon>
        <taxon>Actinomycetota</taxon>
        <taxon>Actinomycetes</taxon>
        <taxon>Catenulisporales</taxon>
        <taxon>Catenulisporaceae</taxon>
        <taxon>Catenulispora</taxon>
    </lineage>
</organism>
<comment type="caution">
    <text evidence="1">The sequence shown here is derived from an EMBL/GenBank/DDBJ whole genome shotgun (WGS) entry which is preliminary data.</text>
</comment>
<evidence type="ECO:0000313" key="1">
    <source>
        <dbReference type="EMBL" id="GAA2038319.1"/>
    </source>
</evidence>
<dbReference type="Proteomes" id="UP001500751">
    <property type="component" value="Unassembled WGS sequence"/>
</dbReference>
<reference evidence="2" key="1">
    <citation type="journal article" date="2019" name="Int. J. Syst. Evol. Microbiol.">
        <title>The Global Catalogue of Microorganisms (GCM) 10K type strain sequencing project: providing services to taxonomists for standard genome sequencing and annotation.</title>
        <authorList>
            <consortium name="The Broad Institute Genomics Platform"/>
            <consortium name="The Broad Institute Genome Sequencing Center for Infectious Disease"/>
            <person name="Wu L."/>
            <person name="Ma J."/>
        </authorList>
    </citation>
    <scope>NUCLEOTIDE SEQUENCE [LARGE SCALE GENOMIC DNA]</scope>
    <source>
        <strain evidence="2">JCM 16014</strain>
    </source>
</reference>
<evidence type="ECO:0000313" key="2">
    <source>
        <dbReference type="Proteomes" id="UP001500751"/>
    </source>
</evidence>
<gene>
    <name evidence="1" type="ORF">GCM10009839_44770</name>
</gene>
<name>A0ABP5G1L5_9ACTN</name>
<proteinExistence type="predicted"/>
<keyword evidence="2" id="KW-1185">Reference proteome</keyword>
<dbReference type="EMBL" id="BAAAQN010000026">
    <property type="protein sequence ID" value="GAA2038319.1"/>
    <property type="molecule type" value="Genomic_DNA"/>
</dbReference>
<sequence>MGAFAVRISSVVSLDAAMLTGIPVIGASPAAASDAAPAAKAFTGAAVAGARFTVAVAADGQTGVGATYPGRLCGIECFVANPPCNGTAASFTTGRGCQILPLYTRPVASAAGADISGRAMATAVAAAVQTAIARVRRTRRAESVDAVERHAPMRPPSPVIAQNKRRPARRRQRIALYTSTAILSIAVL</sequence>
<accession>A0ABP5G1L5</accession>